<feature type="transmembrane region" description="Helical" evidence="9">
    <location>
        <begin position="292"/>
        <end position="311"/>
    </location>
</feature>
<dbReference type="EMBL" id="CP042260">
    <property type="protein sequence ID" value="QDY66763.1"/>
    <property type="molecule type" value="Genomic_DNA"/>
</dbReference>
<evidence type="ECO:0000313" key="10">
    <source>
        <dbReference type="EMBL" id="QDY66763.1"/>
    </source>
</evidence>
<dbReference type="Proteomes" id="UP000320717">
    <property type="component" value="Chromosome"/>
</dbReference>
<dbReference type="PANTHER" id="PTHR32196">
    <property type="entry name" value="ABC TRANSPORTER PERMEASE PROTEIN YPHD-RELATED-RELATED"/>
    <property type="match status" value="1"/>
</dbReference>
<accession>A0ABX5YAR8</accession>
<dbReference type="Pfam" id="PF02653">
    <property type="entry name" value="BPD_transp_2"/>
    <property type="match status" value="1"/>
</dbReference>
<keyword evidence="3" id="KW-1003">Cell membrane</keyword>
<feature type="transmembrane region" description="Helical" evidence="9">
    <location>
        <begin position="59"/>
        <end position="80"/>
    </location>
</feature>
<feature type="transmembrane region" description="Helical" evidence="9">
    <location>
        <begin position="136"/>
        <end position="160"/>
    </location>
</feature>
<keyword evidence="4" id="KW-0997">Cell inner membrane</keyword>
<evidence type="ECO:0000313" key="11">
    <source>
        <dbReference type="Proteomes" id="UP000320717"/>
    </source>
</evidence>
<evidence type="ECO:0000256" key="9">
    <source>
        <dbReference type="SAM" id="Phobius"/>
    </source>
</evidence>
<feature type="transmembrane region" description="Helical" evidence="9">
    <location>
        <begin position="318"/>
        <end position="338"/>
    </location>
</feature>
<organism evidence="10 11">
    <name type="scientific">Glutamicibacter halophytocola</name>
    <dbReference type="NCBI Taxonomy" id="1933880"/>
    <lineage>
        <taxon>Bacteria</taxon>
        <taxon>Bacillati</taxon>
        <taxon>Actinomycetota</taxon>
        <taxon>Actinomycetes</taxon>
        <taxon>Micrococcales</taxon>
        <taxon>Micrococcaceae</taxon>
        <taxon>Glutamicibacter</taxon>
    </lineage>
</organism>
<evidence type="ECO:0000256" key="3">
    <source>
        <dbReference type="ARBA" id="ARBA00022475"/>
    </source>
</evidence>
<keyword evidence="7 9" id="KW-0472">Membrane</keyword>
<evidence type="ECO:0000256" key="8">
    <source>
        <dbReference type="SAM" id="MobiDB-lite"/>
    </source>
</evidence>
<feature type="transmembrane region" description="Helical" evidence="9">
    <location>
        <begin position="172"/>
        <end position="194"/>
    </location>
</feature>
<feature type="transmembrane region" description="Helical" evidence="9">
    <location>
        <begin position="113"/>
        <end position="130"/>
    </location>
</feature>
<evidence type="ECO:0000256" key="5">
    <source>
        <dbReference type="ARBA" id="ARBA00022692"/>
    </source>
</evidence>
<feature type="transmembrane region" description="Helical" evidence="9">
    <location>
        <begin position="256"/>
        <end position="280"/>
    </location>
</feature>
<dbReference type="InterPro" id="IPR001851">
    <property type="entry name" value="ABC_transp_permease"/>
</dbReference>
<keyword evidence="5 9" id="KW-0812">Transmembrane</keyword>
<evidence type="ECO:0000256" key="2">
    <source>
        <dbReference type="ARBA" id="ARBA00022448"/>
    </source>
</evidence>
<keyword evidence="2" id="KW-0813">Transport</keyword>
<feature type="transmembrane region" description="Helical" evidence="9">
    <location>
        <begin position="344"/>
        <end position="361"/>
    </location>
</feature>
<sequence length="393" mass="39915">MGRRGQGPADPAGSGQRDPARKEEPMNAAQTLAAPAAPAPGSPTASSAKKRGAFQASRLVAPGTLALILIVFSVLSPVFFSAGNLVGILGQVALLALVAIGLTLVVRAGGIDLSIGVALDLGALASAWLIHDGYRAWVAVAGGLLFALAVGLVNALLIVVLRIPAFLATLSVWFVGTSVQQLLTSGGAPIYLSAPLVPDGFAVIGRGYFLDVDAAVINAASIAVAVALLLGITRYGRKLTMAGEQPSAAKISGLRINALITSAYLLCAVIAGFAGVVLAARSNGYVPGSGQAYLMDAIGAVFIGATISRYGRVSVGGTLIGVVIFGLLDNGLNLIGLSFFWQDLARGLVLLAILLAAVVLGRSKGQPATGIFALLRTAQRQAQSTTVKGSTRQ</sequence>
<evidence type="ECO:0000256" key="7">
    <source>
        <dbReference type="ARBA" id="ARBA00023136"/>
    </source>
</evidence>
<evidence type="ECO:0000256" key="6">
    <source>
        <dbReference type="ARBA" id="ARBA00022989"/>
    </source>
</evidence>
<reference evidence="10 11" key="1">
    <citation type="submission" date="2019-07" db="EMBL/GenBank/DDBJ databases">
        <title>Complete Genome Sequence of drought tolerant Plant Growth-Promoting Rhizobacterium Glutamicibacter halophytocola DR408.</title>
        <authorList>
            <person name="Nishu S.D."/>
            <person name="Lee T.K."/>
        </authorList>
    </citation>
    <scope>NUCLEOTIDE SEQUENCE [LARGE SCALE GENOMIC DNA]</scope>
    <source>
        <strain evidence="10 11">DR408</strain>
    </source>
</reference>
<proteinExistence type="predicted"/>
<keyword evidence="6 9" id="KW-1133">Transmembrane helix</keyword>
<name>A0ABX5YAR8_9MICC</name>
<comment type="subcellular location">
    <subcellularLocation>
        <location evidence="1">Cell membrane</location>
        <topology evidence="1">Multi-pass membrane protein</topology>
    </subcellularLocation>
</comment>
<evidence type="ECO:0000256" key="4">
    <source>
        <dbReference type="ARBA" id="ARBA00022519"/>
    </source>
</evidence>
<gene>
    <name evidence="10" type="ORF">FQA45_10760</name>
</gene>
<evidence type="ECO:0000256" key="1">
    <source>
        <dbReference type="ARBA" id="ARBA00004651"/>
    </source>
</evidence>
<dbReference type="PANTHER" id="PTHR32196:SF21">
    <property type="entry name" value="ABC TRANSPORTER PERMEASE PROTEIN YPHD-RELATED"/>
    <property type="match status" value="1"/>
</dbReference>
<feature type="transmembrane region" description="Helical" evidence="9">
    <location>
        <begin position="214"/>
        <end position="235"/>
    </location>
</feature>
<feature type="region of interest" description="Disordered" evidence="8">
    <location>
        <begin position="1"/>
        <end position="48"/>
    </location>
</feature>
<feature type="transmembrane region" description="Helical" evidence="9">
    <location>
        <begin position="86"/>
        <end position="106"/>
    </location>
</feature>
<keyword evidence="11" id="KW-1185">Reference proteome</keyword>
<protein>
    <submittedName>
        <fullName evidence="10">ABC transporter permease</fullName>
    </submittedName>
</protein>
<dbReference type="CDD" id="cd06579">
    <property type="entry name" value="TM_PBP1_transp_AraH_like"/>
    <property type="match status" value="1"/>
</dbReference>